<dbReference type="PANTHER" id="PTHR43028">
    <property type="entry name" value="3'(2'),5'-BISPHOSPHATE NUCLEOTIDASE 1"/>
    <property type="match status" value="1"/>
</dbReference>
<reference evidence="15" key="1">
    <citation type="journal article" date="2004" name="Nature">
        <title>Genome duplication in the teleost fish Tetraodon nigroviridis reveals the early vertebrate proto-karyotype.</title>
        <authorList>
            <person name="Jaillon O."/>
            <person name="Aury J.-M."/>
            <person name="Brunet F."/>
            <person name="Petit J.-L."/>
            <person name="Stange-Thomann N."/>
            <person name="Mauceli E."/>
            <person name="Bouneau L."/>
            <person name="Fischer C."/>
            <person name="Ozouf-Costaz C."/>
            <person name="Bernot A."/>
            <person name="Nicaud S."/>
            <person name="Jaffe D."/>
            <person name="Fisher S."/>
            <person name="Lutfalla G."/>
            <person name="Dossat C."/>
            <person name="Segurens B."/>
            <person name="Dasilva C."/>
            <person name="Salanoubat M."/>
            <person name="Levy M."/>
            <person name="Boudet N."/>
            <person name="Castellano S."/>
            <person name="Anthouard V."/>
            <person name="Jubin C."/>
            <person name="Castelli V."/>
            <person name="Katinka M."/>
            <person name="Vacherie B."/>
            <person name="Biemont C."/>
            <person name="Skalli Z."/>
            <person name="Cattolico L."/>
            <person name="Poulain J."/>
            <person name="De Berardinis V."/>
            <person name="Cruaud C."/>
            <person name="Duprat S."/>
            <person name="Brottier P."/>
            <person name="Coutanceau J.-P."/>
            <person name="Gouzy J."/>
            <person name="Parra G."/>
            <person name="Lardier G."/>
            <person name="Chapple C."/>
            <person name="McKernan K.J."/>
            <person name="McEwan P."/>
            <person name="Bosak S."/>
            <person name="Kellis M."/>
            <person name="Volff J.-N."/>
            <person name="Guigo R."/>
            <person name="Zody M.C."/>
            <person name="Mesirov J."/>
            <person name="Lindblad-Toh K."/>
            <person name="Birren B."/>
            <person name="Nusbaum C."/>
            <person name="Kahn D."/>
            <person name="Robinson-Rechavi M."/>
            <person name="Laudet V."/>
            <person name="Schachter V."/>
            <person name="Quetier F."/>
            <person name="Saurin W."/>
            <person name="Scarpelli C."/>
            <person name="Wincker P."/>
            <person name="Lander E.S."/>
            <person name="Weissenbach J."/>
            <person name="Roest Crollius H."/>
        </authorList>
    </citation>
    <scope>NUCLEOTIDE SEQUENCE [LARGE SCALE GENOMIC DNA]</scope>
</reference>
<keyword evidence="12" id="KW-0472">Membrane</keyword>
<dbReference type="PANTHER" id="PTHR43028:SF4">
    <property type="entry name" value="INOSITOL MONOPHOSPHATASE 3"/>
    <property type="match status" value="1"/>
</dbReference>
<evidence type="ECO:0000256" key="1">
    <source>
        <dbReference type="ARBA" id="ARBA00001033"/>
    </source>
</evidence>
<evidence type="ECO:0000256" key="4">
    <source>
        <dbReference type="ARBA" id="ARBA00005152"/>
    </source>
</evidence>
<dbReference type="GO" id="GO:0016020">
    <property type="term" value="C:membrane"/>
    <property type="evidence" value="ECO:0007669"/>
    <property type="project" value="UniProtKB-SubCell"/>
</dbReference>
<dbReference type="GO" id="GO:0005737">
    <property type="term" value="C:cytoplasm"/>
    <property type="evidence" value="ECO:0007669"/>
    <property type="project" value="UniProtKB-ARBA"/>
</dbReference>
<evidence type="ECO:0000256" key="13">
    <source>
        <dbReference type="ARBA" id="ARBA00042119"/>
    </source>
</evidence>
<comment type="similarity">
    <text evidence="5">Belongs to the inositol monophosphatase superfamily.</text>
</comment>
<evidence type="ECO:0000256" key="11">
    <source>
        <dbReference type="ARBA" id="ARBA00022989"/>
    </source>
</evidence>
<proteinExistence type="inferred from homology"/>
<comment type="catalytic activity">
    <reaction evidence="1">
        <text>a myo-inositol phosphate + H2O = myo-inositol + phosphate</text>
        <dbReference type="Rhea" id="RHEA:24056"/>
        <dbReference type="ChEBI" id="CHEBI:15377"/>
        <dbReference type="ChEBI" id="CHEBI:17268"/>
        <dbReference type="ChEBI" id="CHEBI:43474"/>
        <dbReference type="ChEBI" id="CHEBI:84139"/>
        <dbReference type="EC" id="3.1.3.25"/>
    </reaction>
</comment>
<keyword evidence="11" id="KW-1133">Transmembrane helix</keyword>
<dbReference type="Gene3D" id="3.30.540.10">
    <property type="entry name" value="Fructose-1,6-Bisphosphatase, subunit A, domain 1"/>
    <property type="match status" value="1"/>
</dbReference>
<evidence type="ECO:0000256" key="10">
    <source>
        <dbReference type="ARBA" id="ARBA00022842"/>
    </source>
</evidence>
<comment type="pathway">
    <text evidence="4">Polyol metabolism; myo-inositol biosynthesis; myo-inositol from D-glucose 6-phosphate: step 2/2.</text>
</comment>
<protein>
    <recommendedName>
        <fullName evidence="6">inositol-phosphate phosphatase</fullName>
        <ecNumber evidence="6">3.1.3.25</ecNumber>
    </recommendedName>
    <alternativeName>
        <fullName evidence="13">Myo-inositol monophosphatase A3</fullName>
    </alternativeName>
</protein>
<feature type="binding site" evidence="14">
    <location>
        <position position="159"/>
    </location>
    <ligand>
        <name>Mg(2+)</name>
        <dbReference type="ChEBI" id="CHEBI:18420"/>
        <label>1</label>
        <note>catalytic</note>
    </ligand>
</feature>
<dbReference type="EC" id="3.1.3.25" evidence="6"/>
<dbReference type="Pfam" id="PF00459">
    <property type="entry name" value="Inositol_P"/>
    <property type="match status" value="1"/>
</dbReference>
<dbReference type="GO" id="GO:0052834">
    <property type="term" value="F:inositol monophosphate phosphatase activity"/>
    <property type="evidence" value="ECO:0007669"/>
    <property type="project" value="UniProtKB-EC"/>
</dbReference>
<dbReference type="FunFam" id="3.30.540.10:FF:000012">
    <property type="entry name" value="Blast:Putative inositol monophosphatase 3"/>
    <property type="match status" value="1"/>
</dbReference>
<dbReference type="SUPFAM" id="SSF56655">
    <property type="entry name" value="Carbohydrate phosphatase"/>
    <property type="match status" value="1"/>
</dbReference>
<evidence type="ECO:0000256" key="3">
    <source>
        <dbReference type="ARBA" id="ARBA00004167"/>
    </source>
</evidence>
<sequence length="232" mass="26011">MAPMGIRLSPLGVAVFCLLGLGVIYHLYAGVISSRLAAFRQKRDVDLRDLLAVSVEAAVLGGKEVKRIREEDGLKEKSKGKTKEGATELLTMGDLQSHRKMFNLLKNTFPDITVYSEEYDNTADKVSWTRDVPADILEKIDRGKMVPVDGVTVWIDPLDATQEYTGVCSGADVLKLSWVESRHLNSDVSCFFPFFLFSNRESAQIRHNNGVRGGTGQTRHRGDTPAFYWFHW</sequence>
<dbReference type="OrthoDB" id="74460at2759"/>
<dbReference type="InterPro" id="IPR050725">
    <property type="entry name" value="CysQ/Inositol_MonoPase"/>
</dbReference>
<dbReference type="GO" id="GO:0046872">
    <property type="term" value="F:metal ion binding"/>
    <property type="evidence" value="ECO:0007669"/>
    <property type="project" value="UniProtKB-KW"/>
</dbReference>
<dbReference type="AlphaFoldDB" id="Q4T4L9"/>
<dbReference type="EMBL" id="CAAE01009588">
    <property type="protein sequence ID" value="CAF92163.1"/>
    <property type="molecule type" value="Genomic_DNA"/>
</dbReference>
<keyword evidence="9" id="KW-0378">Hydrolase</keyword>
<accession>Q4T4L9</accession>
<keyword evidence="10 14" id="KW-0460">Magnesium</keyword>
<dbReference type="KEGG" id="tng:GSTEN00007241G001"/>
<evidence type="ECO:0000256" key="9">
    <source>
        <dbReference type="ARBA" id="ARBA00022801"/>
    </source>
</evidence>
<feature type="binding site" evidence="14">
    <location>
        <position position="117"/>
    </location>
    <ligand>
        <name>Mg(2+)</name>
        <dbReference type="ChEBI" id="CHEBI:18420"/>
        <label>1</label>
        <note>catalytic</note>
    </ligand>
</feature>
<evidence type="ECO:0000256" key="5">
    <source>
        <dbReference type="ARBA" id="ARBA00009759"/>
    </source>
</evidence>
<dbReference type="InterPro" id="IPR000760">
    <property type="entry name" value="Inositol_monophosphatase-like"/>
</dbReference>
<evidence type="ECO:0000256" key="7">
    <source>
        <dbReference type="ARBA" id="ARBA00022692"/>
    </source>
</evidence>
<organism evidence="15">
    <name type="scientific">Tetraodon nigroviridis</name>
    <name type="common">Spotted green pufferfish</name>
    <name type="synonym">Chelonodon nigroviridis</name>
    <dbReference type="NCBI Taxonomy" id="99883"/>
    <lineage>
        <taxon>Eukaryota</taxon>
        <taxon>Metazoa</taxon>
        <taxon>Chordata</taxon>
        <taxon>Craniata</taxon>
        <taxon>Vertebrata</taxon>
        <taxon>Euteleostomi</taxon>
        <taxon>Actinopterygii</taxon>
        <taxon>Neopterygii</taxon>
        <taxon>Teleostei</taxon>
        <taxon>Neoteleostei</taxon>
        <taxon>Acanthomorphata</taxon>
        <taxon>Eupercaria</taxon>
        <taxon>Tetraodontiformes</taxon>
        <taxon>Tetradontoidea</taxon>
        <taxon>Tetraodontidae</taxon>
        <taxon>Tetraodon</taxon>
    </lineage>
</organism>
<evidence type="ECO:0000256" key="12">
    <source>
        <dbReference type="ARBA" id="ARBA00023136"/>
    </source>
</evidence>
<feature type="binding site" evidence="14">
    <location>
        <position position="156"/>
    </location>
    <ligand>
        <name>Mg(2+)</name>
        <dbReference type="ChEBI" id="CHEBI:18420"/>
        <label>1</label>
        <note>catalytic</note>
    </ligand>
</feature>
<reference evidence="15" key="2">
    <citation type="submission" date="2004-02" db="EMBL/GenBank/DDBJ databases">
        <authorList>
            <consortium name="Genoscope"/>
            <consortium name="Whitehead Institute Centre for Genome Research"/>
        </authorList>
    </citation>
    <scope>NUCLEOTIDE SEQUENCE</scope>
</reference>
<comment type="subcellular location">
    <subcellularLocation>
        <location evidence="3">Membrane</location>
        <topology evidence="3">Single-pass membrane protein</topology>
    </subcellularLocation>
</comment>
<gene>
    <name evidence="15" type="ORF">GSTENG00007241001</name>
</gene>
<dbReference type="GO" id="GO:0008254">
    <property type="term" value="F:3'-nucleotidase activity"/>
    <property type="evidence" value="ECO:0007669"/>
    <property type="project" value="TreeGrafter"/>
</dbReference>
<feature type="binding site" evidence="14">
    <location>
        <position position="158"/>
    </location>
    <ligand>
        <name>Mg(2+)</name>
        <dbReference type="ChEBI" id="CHEBI:18420"/>
        <label>1</label>
        <note>catalytic</note>
    </ligand>
</feature>
<evidence type="ECO:0000256" key="2">
    <source>
        <dbReference type="ARBA" id="ARBA00001946"/>
    </source>
</evidence>
<keyword evidence="7" id="KW-0812">Transmembrane</keyword>
<evidence type="ECO:0000256" key="14">
    <source>
        <dbReference type="PIRSR" id="PIRSR600760-2"/>
    </source>
</evidence>
<evidence type="ECO:0000256" key="6">
    <source>
        <dbReference type="ARBA" id="ARBA00013106"/>
    </source>
</evidence>
<evidence type="ECO:0000313" key="15">
    <source>
        <dbReference type="EMBL" id="CAF92163.1"/>
    </source>
</evidence>
<name>Q4T4L9_TETNG</name>
<keyword evidence="8 14" id="KW-0479">Metal-binding</keyword>
<comment type="cofactor">
    <cofactor evidence="2 14">
        <name>Mg(2+)</name>
        <dbReference type="ChEBI" id="CHEBI:18420"/>
    </cofactor>
</comment>
<evidence type="ECO:0000256" key="8">
    <source>
        <dbReference type="ARBA" id="ARBA00022723"/>
    </source>
</evidence>
<dbReference type="GO" id="GO:0012505">
    <property type="term" value="C:endomembrane system"/>
    <property type="evidence" value="ECO:0007669"/>
    <property type="project" value="TreeGrafter"/>
</dbReference>